<evidence type="ECO:0000256" key="4">
    <source>
        <dbReference type="SAM" id="MobiDB-lite"/>
    </source>
</evidence>
<evidence type="ECO:0000313" key="7">
    <source>
        <dbReference type="EMBL" id="CAB3372017.1"/>
    </source>
</evidence>
<feature type="region of interest" description="Disordered" evidence="4">
    <location>
        <begin position="1790"/>
        <end position="1817"/>
    </location>
</feature>
<feature type="repeat" description="ANK" evidence="2">
    <location>
        <begin position="179"/>
        <end position="212"/>
    </location>
</feature>
<dbReference type="SUPFAM" id="SSF50044">
    <property type="entry name" value="SH3-domain"/>
    <property type="match status" value="1"/>
</dbReference>
<feature type="compositionally biased region" description="Basic and acidic residues" evidence="4">
    <location>
        <begin position="1450"/>
        <end position="1463"/>
    </location>
</feature>
<organism evidence="7 8">
    <name type="scientific">Cloeon dipterum</name>
    <dbReference type="NCBI Taxonomy" id="197152"/>
    <lineage>
        <taxon>Eukaryota</taxon>
        <taxon>Metazoa</taxon>
        <taxon>Ecdysozoa</taxon>
        <taxon>Arthropoda</taxon>
        <taxon>Hexapoda</taxon>
        <taxon>Insecta</taxon>
        <taxon>Pterygota</taxon>
        <taxon>Palaeoptera</taxon>
        <taxon>Ephemeroptera</taxon>
        <taxon>Pisciforma</taxon>
        <taxon>Baetidae</taxon>
        <taxon>Cloeon</taxon>
    </lineage>
</organism>
<feature type="compositionally biased region" description="Low complexity" evidence="4">
    <location>
        <begin position="455"/>
        <end position="476"/>
    </location>
</feature>
<dbReference type="Pfam" id="PF07653">
    <property type="entry name" value="SH3_2"/>
    <property type="match status" value="1"/>
</dbReference>
<dbReference type="SMART" id="SM00248">
    <property type="entry name" value="ANK"/>
    <property type="match status" value="5"/>
</dbReference>
<reference evidence="7 8" key="1">
    <citation type="submission" date="2020-04" db="EMBL/GenBank/DDBJ databases">
        <authorList>
            <person name="Alioto T."/>
            <person name="Alioto T."/>
            <person name="Gomez Garrido J."/>
        </authorList>
    </citation>
    <scope>NUCLEOTIDE SEQUENCE [LARGE SCALE GENOMIC DNA]</scope>
</reference>
<feature type="region of interest" description="Disordered" evidence="4">
    <location>
        <begin position="1660"/>
        <end position="1712"/>
    </location>
</feature>
<dbReference type="PROSITE" id="PS50088">
    <property type="entry name" value="ANK_REPEAT"/>
    <property type="match status" value="4"/>
</dbReference>
<feature type="compositionally biased region" description="Pro residues" evidence="4">
    <location>
        <begin position="1268"/>
        <end position="1286"/>
    </location>
</feature>
<dbReference type="Gene3D" id="1.25.40.20">
    <property type="entry name" value="Ankyrin repeat-containing domain"/>
    <property type="match status" value="2"/>
</dbReference>
<dbReference type="SMART" id="SM00326">
    <property type="entry name" value="SH3"/>
    <property type="match status" value="1"/>
</dbReference>
<dbReference type="SUPFAM" id="SSF50156">
    <property type="entry name" value="PDZ domain-like"/>
    <property type="match status" value="1"/>
</dbReference>
<feature type="compositionally biased region" description="Polar residues" evidence="4">
    <location>
        <begin position="984"/>
        <end position="999"/>
    </location>
</feature>
<evidence type="ECO:0008006" key="9">
    <source>
        <dbReference type="Google" id="ProtNLM"/>
    </source>
</evidence>
<evidence type="ECO:0000256" key="1">
    <source>
        <dbReference type="ARBA" id="ARBA00022443"/>
    </source>
</evidence>
<feature type="compositionally biased region" description="Polar residues" evidence="4">
    <location>
        <begin position="477"/>
        <end position="490"/>
    </location>
</feature>
<dbReference type="Pfam" id="PF00595">
    <property type="entry name" value="PDZ"/>
    <property type="match status" value="1"/>
</dbReference>
<feature type="region of interest" description="Disordered" evidence="4">
    <location>
        <begin position="880"/>
        <end position="910"/>
    </location>
</feature>
<dbReference type="InterPro" id="IPR001478">
    <property type="entry name" value="PDZ"/>
</dbReference>
<feature type="repeat" description="ANK" evidence="2">
    <location>
        <begin position="313"/>
        <end position="345"/>
    </location>
</feature>
<evidence type="ECO:0000256" key="2">
    <source>
        <dbReference type="PROSITE-ProRule" id="PRU00023"/>
    </source>
</evidence>
<dbReference type="SUPFAM" id="SSF48403">
    <property type="entry name" value="Ankyrin repeat"/>
    <property type="match status" value="1"/>
</dbReference>
<protein>
    <recommendedName>
        <fullName evidence="9">SH3 and multiple ankyrin repeat domains protein 3</fullName>
    </recommendedName>
</protein>
<dbReference type="InterPro" id="IPR036028">
    <property type="entry name" value="SH3-like_dom_sf"/>
</dbReference>
<feature type="compositionally biased region" description="Low complexity" evidence="4">
    <location>
        <begin position="1287"/>
        <end position="1309"/>
    </location>
</feature>
<dbReference type="GO" id="GO:0030160">
    <property type="term" value="F:synaptic receptor adaptor activity"/>
    <property type="evidence" value="ECO:0007669"/>
    <property type="project" value="TreeGrafter"/>
</dbReference>
<dbReference type="SMART" id="SM00228">
    <property type="entry name" value="PDZ"/>
    <property type="match status" value="1"/>
</dbReference>
<feature type="region of interest" description="Disordered" evidence="4">
    <location>
        <begin position="1404"/>
        <end position="1510"/>
    </location>
</feature>
<gene>
    <name evidence="7" type="ORF">CLODIP_2_CD06489</name>
</gene>
<dbReference type="CDD" id="cd06746">
    <property type="entry name" value="PDZ_SHANK1_3-like"/>
    <property type="match status" value="1"/>
</dbReference>
<dbReference type="GO" id="GO:0035255">
    <property type="term" value="F:ionotropic glutamate receptor binding"/>
    <property type="evidence" value="ECO:0007669"/>
    <property type="project" value="TreeGrafter"/>
</dbReference>
<feature type="compositionally biased region" description="Polar residues" evidence="4">
    <location>
        <begin position="807"/>
        <end position="831"/>
    </location>
</feature>
<feature type="compositionally biased region" description="Low complexity" evidence="4">
    <location>
        <begin position="1477"/>
        <end position="1486"/>
    </location>
</feature>
<dbReference type="FunFam" id="2.30.42.10:FF:000018">
    <property type="entry name" value="SH3 and multiple ankyrin repeat domains protein 2"/>
    <property type="match status" value="1"/>
</dbReference>
<dbReference type="OrthoDB" id="445896at2759"/>
<feature type="domain" description="PDZ" evidence="6">
    <location>
        <begin position="634"/>
        <end position="727"/>
    </location>
</feature>
<dbReference type="Gene3D" id="3.10.20.90">
    <property type="entry name" value="Phosphatidylinositol 3-kinase Catalytic Subunit, Chain A, domain 1"/>
    <property type="match status" value="1"/>
</dbReference>
<keyword evidence="8" id="KW-1185">Reference proteome</keyword>
<dbReference type="PANTHER" id="PTHR24135">
    <property type="entry name" value="SH3 AND MULTIPLE ANKYRIN REPEAT DOMAINS PROTEIN"/>
    <property type="match status" value="1"/>
</dbReference>
<feature type="domain" description="SH3" evidence="5">
    <location>
        <begin position="529"/>
        <end position="588"/>
    </location>
</feature>
<feature type="compositionally biased region" description="Pro residues" evidence="4">
    <location>
        <begin position="1007"/>
        <end position="1019"/>
    </location>
</feature>
<feature type="compositionally biased region" description="Polar residues" evidence="4">
    <location>
        <begin position="1325"/>
        <end position="1339"/>
    </location>
</feature>
<dbReference type="Gene3D" id="2.30.42.10">
    <property type="match status" value="1"/>
</dbReference>
<feature type="compositionally biased region" description="Low complexity" evidence="4">
    <location>
        <begin position="1496"/>
        <end position="1510"/>
    </location>
</feature>
<feature type="compositionally biased region" description="Low complexity" evidence="4">
    <location>
        <begin position="1162"/>
        <end position="1179"/>
    </location>
</feature>
<keyword evidence="1 3" id="KW-0728">SH3 domain</keyword>
<feature type="region of interest" description="Disordered" evidence="4">
    <location>
        <begin position="422"/>
        <end position="490"/>
    </location>
</feature>
<dbReference type="PROSITE" id="PS50002">
    <property type="entry name" value="SH3"/>
    <property type="match status" value="1"/>
</dbReference>
<keyword evidence="2" id="KW-0040">ANK repeat</keyword>
<feature type="compositionally biased region" description="Polar residues" evidence="4">
    <location>
        <begin position="1046"/>
        <end position="1058"/>
    </location>
</feature>
<dbReference type="GO" id="GO:0043197">
    <property type="term" value="C:dendritic spine"/>
    <property type="evidence" value="ECO:0007669"/>
    <property type="project" value="TreeGrafter"/>
</dbReference>
<feature type="compositionally biased region" description="Polar residues" evidence="4">
    <location>
        <begin position="1"/>
        <end position="15"/>
    </location>
</feature>
<dbReference type="Gene3D" id="2.30.30.40">
    <property type="entry name" value="SH3 Domains"/>
    <property type="match status" value="1"/>
</dbReference>
<feature type="compositionally biased region" description="Low complexity" evidence="4">
    <location>
        <begin position="1346"/>
        <end position="1356"/>
    </location>
</feature>
<feature type="compositionally biased region" description="Basic residues" evidence="4">
    <location>
        <begin position="1667"/>
        <end position="1684"/>
    </location>
</feature>
<dbReference type="PROSITE" id="PS50106">
    <property type="entry name" value="PDZ"/>
    <property type="match status" value="1"/>
</dbReference>
<dbReference type="Proteomes" id="UP000494165">
    <property type="component" value="Unassembled WGS sequence"/>
</dbReference>
<feature type="compositionally biased region" description="Polar residues" evidence="4">
    <location>
        <begin position="1213"/>
        <end position="1240"/>
    </location>
</feature>
<evidence type="ECO:0000259" key="6">
    <source>
        <dbReference type="PROSITE" id="PS50106"/>
    </source>
</evidence>
<dbReference type="PROSITE" id="PS50297">
    <property type="entry name" value="ANK_REP_REGION"/>
    <property type="match status" value="3"/>
</dbReference>
<dbReference type="InterPro" id="IPR001452">
    <property type="entry name" value="SH3_domain"/>
</dbReference>
<dbReference type="InterPro" id="IPR036034">
    <property type="entry name" value="PDZ_sf"/>
</dbReference>
<feature type="region of interest" description="Disordered" evidence="4">
    <location>
        <begin position="1086"/>
        <end position="1368"/>
    </location>
</feature>
<feature type="repeat" description="ANK" evidence="2">
    <location>
        <begin position="213"/>
        <end position="245"/>
    </location>
</feature>
<accession>A0A8S1CTA4</accession>
<dbReference type="EMBL" id="CADEPI010000068">
    <property type="protein sequence ID" value="CAB3372017.1"/>
    <property type="molecule type" value="Genomic_DNA"/>
</dbReference>
<feature type="region of interest" description="Disordered" evidence="4">
    <location>
        <begin position="1"/>
        <end position="38"/>
    </location>
</feature>
<dbReference type="InterPro" id="IPR051569">
    <property type="entry name" value="SHANK"/>
</dbReference>
<comment type="caution">
    <text evidence="7">The sequence shown here is derived from an EMBL/GenBank/DDBJ whole genome shotgun (WGS) entry which is preliminary data.</text>
</comment>
<feature type="region of interest" description="Disordered" evidence="4">
    <location>
        <begin position="748"/>
        <end position="843"/>
    </location>
</feature>
<dbReference type="PANTHER" id="PTHR24135:SF28">
    <property type="entry name" value="LD13733P"/>
    <property type="match status" value="1"/>
</dbReference>
<feature type="region of interest" description="Disordered" evidence="4">
    <location>
        <begin position="979"/>
        <end position="1074"/>
    </location>
</feature>
<dbReference type="InterPro" id="IPR036770">
    <property type="entry name" value="Ankyrin_rpt-contain_sf"/>
</dbReference>
<evidence type="ECO:0000259" key="5">
    <source>
        <dbReference type="PROSITE" id="PS50002"/>
    </source>
</evidence>
<dbReference type="CDD" id="cd17091">
    <property type="entry name" value="FERM_F0_SHANK"/>
    <property type="match status" value="1"/>
</dbReference>
<dbReference type="InterPro" id="IPR002110">
    <property type="entry name" value="Ankyrin_rpt"/>
</dbReference>
<dbReference type="GO" id="GO:0045211">
    <property type="term" value="C:postsynaptic membrane"/>
    <property type="evidence" value="ECO:0007669"/>
    <property type="project" value="TreeGrafter"/>
</dbReference>
<sequence>MASSMPVSEATSEAVTTGPRGAEEQPAPQDPSEEGGVGGGSVLIRVHVPELNINKCLQFARDELIWNVKQQCLAALPKELKESFNYGLFVPPANGKAGKFLDEERHLTDYPFSGPVGYLELKYKRRVYKMLHLDEKQLKALHTRTNLRRLLDYVSNRQVEKISKMCSKGLDPNFHCAETGETPLTVAAATARSSRVLIALVNGGALLDYRTRDGTTSMHRAVEKNNFEAIKTLLDLGASPNYKDSKGLTPLYLSMNPNVDPMLCEALLHDHAIIGAQDAQGWQEVHQACRHGLVQHLEHLLFYGADMNARNASGNTPLHVCAVNGQDSCSRLLLFRGADREALNFANQTPYQVAVIAGNLELAETIQKHRPEEAVPFREPPRYNPKRRPTSAIYLHRSGSVLDFASAAAVLPSSTSCLALTGGGGGTLQRGPPSSVSSHALLCAGTPPPPPSPSPSDRSNPPCFSSGCSSLSEASSNRGSEGSSEDPNSIVTDKSLLDQCDIISDSSGVGTSNSGGSGGGYDTGAGLLLAGVTAVCVENYSSNTPGHLCLTQGDIVEVTGATDCGLLEGTCRGRSGLFAAHCVQEVRMRQNTNSATLRVAGRSGGALGNKTNHFATAPRSKKPITIRLPAEPRTVVLHRSRKGFGFVLRGAKATSPLMELTPSERCPALQYLDDVDAGGVADVAGLKKGDYLLEINGEDVTQASHEHVVELIRRSGDLVAMKVVSLGEPGIATGMKAATTLPSRQCATLPRKMNSQNRNPAPLPPRRDPKTTLSVGRARARSLVADLDGSQQHGSGGHLEEAEGEESTTLSANTTKSSSTESVQARSTPPRTASIRARPTSSRITAAELEELFARQGPAPPSPAGSARTPKVYASVAEMKRSRGKLGRRGASDTLHKSFSSTPDLAHVSPTHAGARMWSSRGARSQEDISWWVQPTHTTAKHRRNRVNKKGHIGTTAMTNGGREYGHAWRSMERLQMEHEAVTRSLSQRTRSLPRNRSLGSGGVGAAPPPPTHPPPPIPVGQVVRVEVTPRAKGSGEYATVRDSPVGQQADSRTATPTSPEPIMSSFRPGPAKLYASPEEVKVVALRQGSSTLGRTPKEGANKSRSHSLPPSGARPLVRKHSSQGEGSTTFKPPADGAPASPEKGGGGAASPYAQPFQHNNVPATATATPVAPPAAAAAPPIPEPDYSMSEGESDEGGSESTRGSKKERRASRQSSKESNTAESVSPNGPLSPSARSQCMSPVFKDLLAQKVAERQTRVNGAATPADETPPPPPPHAPPGPEPPQPTAAAAAAAPKPAPTAAPGAAAATNGNLPHSFSVEEIQKVKTQLKSSKSYPNDFSQEDGDNSSSGVSSDQDTQPEPKILAAGELLTHSKCSTLPSKSQQARAIHTTRIQVGAPAFTRSSSVINSGRAPGQKGPAALALNVNGKMPAPPEKKAMPLPPPQQQPQQPKEDIKLILEERTWQPDGSENTDEPDSATTTTAATTTSKPRRKSEDGAGTARRAGTGTLTRHAVSLVQLPPPQESEAESEHSLPPAIRHTSINSATLPHKTTKTVTFLDHKIQEERDRERQREIDRERELRQMQLRDVPIMASKLIMPNHRQPVSSMRGHGRSREVDAMGRPIEMERSIEESLQLIQRHVEQLNMVSVVPPPPEFDGARAAAAAAAAHAHHYHPHQGTHPPHQHQHQGVMHASYPSPHQPGTGAGAGGGRPHHSHLYHLHPAPEEPVLVAPPPEFSDLGEQHKMTIRVSGATRQTLQRMTPEQQAQYLRQRQLEEMARHRHLEDLNRQRQEALRIQQQQQQQQQKTVRIVGTLPKKAP</sequence>
<dbReference type="Pfam" id="PF12796">
    <property type="entry name" value="Ank_2"/>
    <property type="match status" value="2"/>
</dbReference>
<evidence type="ECO:0000313" key="8">
    <source>
        <dbReference type="Proteomes" id="UP000494165"/>
    </source>
</evidence>
<proteinExistence type="predicted"/>
<name>A0A8S1CTA4_9INSE</name>
<dbReference type="FunFam" id="3.10.20.90:FF:000029">
    <property type="entry name" value="SH3 and multiple ankyrin repeat domains protein 1"/>
    <property type="match status" value="1"/>
</dbReference>
<dbReference type="GO" id="GO:0014069">
    <property type="term" value="C:postsynaptic density"/>
    <property type="evidence" value="ECO:0007669"/>
    <property type="project" value="TreeGrafter"/>
</dbReference>
<evidence type="ECO:0000256" key="3">
    <source>
        <dbReference type="PROSITE-ProRule" id="PRU00192"/>
    </source>
</evidence>
<feature type="repeat" description="ANK" evidence="2">
    <location>
        <begin position="280"/>
        <end position="312"/>
    </location>
</feature>